<dbReference type="InterPro" id="IPR036291">
    <property type="entry name" value="NAD(P)-bd_dom_sf"/>
</dbReference>
<name>A0A0N1HXL8_9EURO</name>
<dbReference type="PANTHER" id="PTHR43245">
    <property type="entry name" value="BIFUNCTIONAL POLYMYXIN RESISTANCE PROTEIN ARNA"/>
    <property type="match status" value="1"/>
</dbReference>
<evidence type="ECO:0000256" key="2">
    <source>
        <dbReference type="ARBA" id="ARBA00023002"/>
    </source>
</evidence>
<dbReference type="STRING" id="1664694.A0A0N1HXL8"/>
<dbReference type="AlphaFoldDB" id="A0A0N1HXL8"/>
<dbReference type="GeneID" id="28734750"/>
<dbReference type="EMBL" id="LFJN01000002">
    <property type="protein sequence ID" value="KPI45327.1"/>
    <property type="molecule type" value="Genomic_DNA"/>
</dbReference>
<dbReference type="Proteomes" id="UP000038010">
    <property type="component" value="Unassembled WGS sequence"/>
</dbReference>
<evidence type="ECO:0000256" key="1">
    <source>
        <dbReference type="ARBA" id="ARBA00009219"/>
    </source>
</evidence>
<gene>
    <name evidence="4" type="ORF">AB675_2865</name>
</gene>
<dbReference type="PANTHER" id="PTHR43245:SF51">
    <property type="entry name" value="SHORT CHAIN DEHYDROGENASE_REDUCTASE FAMILY 42E, MEMBER 2"/>
    <property type="match status" value="1"/>
</dbReference>
<dbReference type="VEuPathDB" id="FungiDB:AB675_2865"/>
<sequence length="420" mass="46231">MATPNEKSIGTVLVVGGCGFVGGNLVDQLLNFPSEDNLPPASKEPKPVEKYSRESLIVTPSTAFPTLRSRYPAYSRAGTRVHALDLKCTRNRHDRAIYHECDITDESALTALFQEIKPDVVINTASPQFTAPDKILKKVNIEGTKTLLKAAQSTGTVKAFVHTSSASVVHDCYSDLINATELYPYVYPNPAEYYSETKVVAEKAVLEANGTSGMLTCAIRPAGVVGEGDRGGFAYAIILTGSKAPAWNLNMQLGHGEGLFDNTYVGNLCYALLCATDALLSTHTRKAEGKSEILDFERVDGEAFNCTNDEPAYFWDTSRFLWSRYGRIDGVRPATQAWALPREMAVFAGFASEWVNWALGRPSKLTAQGARYACMHRYYSCEKLKKRTGYKPMVSVEEGLERSVREFKTIAEGELGKKEK</sequence>
<dbReference type="SUPFAM" id="SSF51735">
    <property type="entry name" value="NAD(P)-binding Rossmann-fold domains"/>
    <property type="match status" value="1"/>
</dbReference>
<dbReference type="Gene3D" id="3.40.50.720">
    <property type="entry name" value="NAD(P)-binding Rossmann-like Domain"/>
    <property type="match status" value="1"/>
</dbReference>
<dbReference type="PROSITE" id="PS51257">
    <property type="entry name" value="PROKAR_LIPOPROTEIN"/>
    <property type="match status" value="1"/>
</dbReference>
<dbReference type="InterPro" id="IPR050177">
    <property type="entry name" value="Lipid_A_modif_metabolic_enz"/>
</dbReference>
<dbReference type="GO" id="GO:0016616">
    <property type="term" value="F:oxidoreductase activity, acting on the CH-OH group of donors, NAD or NADP as acceptor"/>
    <property type="evidence" value="ECO:0007669"/>
    <property type="project" value="InterPro"/>
</dbReference>
<comment type="similarity">
    <text evidence="1">Belongs to the 3-beta-HSD family.</text>
</comment>
<evidence type="ECO:0000313" key="5">
    <source>
        <dbReference type="Proteomes" id="UP000038010"/>
    </source>
</evidence>
<dbReference type="Pfam" id="PF01073">
    <property type="entry name" value="3Beta_HSD"/>
    <property type="match status" value="1"/>
</dbReference>
<proteinExistence type="inferred from homology"/>
<keyword evidence="2" id="KW-0560">Oxidoreductase</keyword>
<evidence type="ECO:0000259" key="3">
    <source>
        <dbReference type="Pfam" id="PF01073"/>
    </source>
</evidence>
<dbReference type="GO" id="GO:0006694">
    <property type="term" value="P:steroid biosynthetic process"/>
    <property type="evidence" value="ECO:0007669"/>
    <property type="project" value="InterPro"/>
</dbReference>
<dbReference type="RefSeq" id="XP_018005290.1">
    <property type="nucleotide sequence ID" value="XM_018142870.1"/>
</dbReference>
<comment type="caution">
    <text evidence="4">The sequence shown here is derived from an EMBL/GenBank/DDBJ whole genome shotgun (WGS) entry which is preliminary data.</text>
</comment>
<keyword evidence="5" id="KW-1185">Reference proteome</keyword>
<feature type="domain" description="3-beta hydroxysteroid dehydrogenase/isomerase" evidence="3">
    <location>
        <begin position="94"/>
        <end position="328"/>
    </location>
</feature>
<reference evidence="4 5" key="1">
    <citation type="submission" date="2015-06" db="EMBL/GenBank/DDBJ databases">
        <title>Draft genome of the ant-associated black yeast Phialophora attae CBS 131958.</title>
        <authorList>
            <person name="Moreno L.F."/>
            <person name="Stielow B.J."/>
            <person name="de Hoog S."/>
            <person name="Vicente V.A."/>
            <person name="Weiss V.A."/>
            <person name="de Vries M."/>
            <person name="Cruz L.M."/>
            <person name="Souza E.M."/>
        </authorList>
    </citation>
    <scope>NUCLEOTIDE SEQUENCE [LARGE SCALE GENOMIC DNA]</scope>
    <source>
        <strain evidence="4 5">CBS 131958</strain>
    </source>
</reference>
<protein>
    <submittedName>
        <fullName evidence="4">Sterol-4-alpha-carboxylate 3-dehydrogenase, decarboxylating</fullName>
    </submittedName>
</protein>
<evidence type="ECO:0000313" key="4">
    <source>
        <dbReference type="EMBL" id="KPI45327.1"/>
    </source>
</evidence>
<dbReference type="InterPro" id="IPR002225">
    <property type="entry name" value="3Beta_OHSteriod_DH/Estase"/>
</dbReference>
<accession>A0A0N1HXL8</accession>
<dbReference type="OrthoDB" id="10058185at2759"/>
<organism evidence="4 5">
    <name type="scientific">Cyphellophora attinorum</name>
    <dbReference type="NCBI Taxonomy" id="1664694"/>
    <lineage>
        <taxon>Eukaryota</taxon>
        <taxon>Fungi</taxon>
        <taxon>Dikarya</taxon>
        <taxon>Ascomycota</taxon>
        <taxon>Pezizomycotina</taxon>
        <taxon>Eurotiomycetes</taxon>
        <taxon>Chaetothyriomycetidae</taxon>
        <taxon>Chaetothyriales</taxon>
        <taxon>Cyphellophoraceae</taxon>
        <taxon>Cyphellophora</taxon>
    </lineage>
</organism>